<organism evidence="2 3">
    <name type="scientific">Candidatus Scalindua arabica</name>
    <dbReference type="NCBI Taxonomy" id="1127984"/>
    <lineage>
        <taxon>Bacteria</taxon>
        <taxon>Pseudomonadati</taxon>
        <taxon>Planctomycetota</taxon>
        <taxon>Candidatus Brocadiia</taxon>
        <taxon>Candidatus Brocadiales</taxon>
        <taxon>Candidatus Scalinduaceae</taxon>
        <taxon>Candidatus Scalindua</taxon>
    </lineage>
</organism>
<name>A0A941W5A3_9BACT</name>
<keyword evidence="1" id="KW-1133">Transmembrane helix</keyword>
<dbReference type="PANTHER" id="PTHR34703">
    <property type="entry name" value="ANTIPORTER SUBUNIT MNHG2-RELATED"/>
    <property type="match status" value="1"/>
</dbReference>
<sequence>MDIRTIIAGVFLGIGCFFIIVTAIGIVRFPDFFSRLHPAGKTDTVGQALIFTGLMIYEGFSLISVKLLIIMVFIFIASPTATHAVAQAAFLKGVIPWKKKDKK</sequence>
<dbReference type="PROSITE" id="PS51257">
    <property type="entry name" value="PROKAR_LIPOPROTEIN"/>
    <property type="match status" value="1"/>
</dbReference>
<protein>
    <submittedName>
        <fullName evidence="2">Na(+)/H(+) antiporter subunit G</fullName>
    </submittedName>
</protein>
<evidence type="ECO:0000313" key="2">
    <source>
        <dbReference type="EMBL" id="MBS1258250.1"/>
    </source>
</evidence>
<reference evidence="2" key="1">
    <citation type="journal article" date="2021" name="ISME J.">
        <title>Fine-scale metabolic discontinuity in a stratified prokaryote microbiome of a Red Sea deep halocline.</title>
        <authorList>
            <person name="Michoud G."/>
            <person name="Ngugi D.K."/>
            <person name="Barozzi A."/>
            <person name="Merlino G."/>
            <person name="Calleja M.L."/>
            <person name="Delgado-Huertas A."/>
            <person name="Moran X.A.G."/>
            <person name="Daffonchio D."/>
        </authorList>
    </citation>
    <scope>NUCLEOTIDE SEQUENCE</scope>
    <source>
        <strain evidence="2">SuakinDeep_MAG55_1</strain>
    </source>
</reference>
<feature type="transmembrane region" description="Helical" evidence="1">
    <location>
        <begin position="6"/>
        <end position="27"/>
    </location>
</feature>
<dbReference type="InterPro" id="IPR005133">
    <property type="entry name" value="PhaG_MnhG_YufB"/>
</dbReference>
<dbReference type="Proteomes" id="UP000722750">
    <property type="component" value="Unassembled WGS sequence"/>
</dbReference>
<accession>A0A941W5A3</accession>
<keyword evidence="1" id="KW-0472">Membrane</keyword>
<dbReference type="NCBIfam" id="TIGR01300">
    <property type="entry name" value="CPA3_mnhG_phaG"/>
    <property type="match status" value="1"/>
</dbReference>
<keyword evidence="1" id="KW-0812">Transmembrane</keyword>
<comment type="caution">
    <text evidence="2">The sequence shown here is derived from an EMBL/GenBank/DDBJ whole genome shotgun (WGS) entry which is preliminary data.</text>
</comment>
<dbReference type="GO" id="GO:0015385">
    <property type="term" value="F:sodium:proton antiporter activity"/>
    <property type="evidence" value="ECO:0007669"/>
    <property type="project" value="TreeGrafter"/>
</dbReference>
<dbReference type="Pfam" id="PF03334">
    <property type="entry name" value="PhaG_MnhG_YufB"/>
    <property type="match status" value="1"/>
</dbReference>
<dbReference type="AlphaFoldDB" id="A0A941W5A3"/>
<evidence type="ECO:0000256" key="1">
    <source>
        <dbReference type="SAM" id="Phobius"/>
    </source>
</evidence>
<dbReference type="EMBL" id="JAANXD010000056">
    <property type="protein sequence ID" value="MBS1258250.1"/>
    <property type="molecule type" value="Genomic_DNA"/>
</dbReference>
<evidence type="ECO:0000313" key="3">
    <source>
        <dbReference type="Proteomes" id="UP000722750"/>
    </source>
</evidence>
<dbReference type="PANTHER" id="PTHR34703:SF1">
    <property type="entry name" value="ANTIPORTER SUBUNIT MNHG2-RELATED"/>
    <property type="match status" value="1"/>
</dbReference>
<gene>
    <name evidence="2" type="ORF">MAG551_01303</name>
</gene>
<feature type="transmembrane region" description="Helical" evidence="1">
    <location>
        <begin position="48"/>
        <end position="76"/>
    </location>
</feature>
<proteinExistence type="predicted"/>